<keyword evidence="1" id="KW-0479">Metal-binding</keyword>
<dbReference type="InterPro" id="IPR036875">
    <property type="entry name" value="Znf_CCHC_sf"/>
</dbReference>
<name>A0A674P4C5_TAKRU</name>
<protein>
    <recommendedName>
        <fullName evidence="2">CCHC-type domain-containing protein</fullName>
    </recommendedName>
</protein>
<dbReference type="InterPro" id="IPR001878">
    <property type="entry name" value="Znf_CCHC"/>
</dbReference>
<feature type="domain" description="CCHC-type" evidence="2">
    <location>
        <begin position="122"/>
        <end position="138"/>
    </location>
</feature>
<dbReference type="GO" id="GO:0008270">
    <property type="term" value="F:zinc ion binding"/>
    <property type="evidence" value="ECO:0007669"/>
    <property type="project" value="UniProtKB-KW"/>
</dbReference>
<dbReference type="GO" id="GO:0003676">
    <property type="term" value="F:nucleic acid binding"/>
    <property type="evidence" value="ECO:0007669"/>
    <property type="project" value="InterPro"/>
</dbReference>
<dbReference type="GeneTree" id="ENSGT00390000009800"/>
<reference evidence="3" key="2">
    <citation type="submission" date="2025-08" db="UniProtKB">
        <authorList>
            <consortium name="Ensembl"/>
        </authorList>
    </citation>
    <scope>IDENTIFICATION</scope>
</reference>
<dbReference type="OMA" id="WEEGHVI"/>
<evidence type="ECO:0000313" key="4">
    <source>
        <dbReference type="Proteomes" id="UP000005226"/>
    </source>
</evidence>
<dbReference type="InParanoid" id="A0A674P4C5"/>
<keyword evidence="1" id="KW-0862">Zinc</keyword>
<dbReference type="PROSITE" id="PS50158">
    <property type="entry name" value="ZF_CCHC"/>
    <property type="match status" value="1"/>
</dbReference>
<dbReference type="Ensembl" id="ENSTRUT00000059975.1">
    <property type="protein sequence ID" value="ENSTRUP00000080582.1"/>
    <property type="gene ID" value="ENSTRUG00000028589.1"/>
</dbReference>
<dbReference type="SUPFAM" id="SSF57756">
    <property type="entry name" value="Retrovirus zinc finger-like domains"/>
    <property type="match status" value="1"/>
</dbReference>
<evidence type="ECO:0000313" key="3">
    <source>
        <dbReference type="Ensembl" id="ENSTRUP00000080582.1"/>
    </source>
</evidence>
<dbReference type="Gene3D" id="4.10.60.10">
    <property type="entry name" value="Zinc finger, CCHC-type"/>
    <property type="match status" value="1"/>
</dbReference>
<dbReference type="Proteomes" id="UP000005226">
    <property type="component" value="Chromosome 19"/>
</dbReference>
<organism evidence="3 4">
    <name type="scientific">Takifugu rubripes</name>
    <name type="common">Japanese pufferfish</name>
    <name type="synonym">Fugu rubripes</name>
    <dbReference type="NCBI Taxonomy" id="31033"/>
    <lineage>
        <taxon>Eukaryota</taxon>
        <taxon>Metazoa</taxon>
        <taxon>Chordata</taxon>
        <taxon>Craniata</taxon>
        <taxon>Vertebrata</taxon>
        <taxon>Euteleostomi</taxon>
        <taxon>Actinopterygii</taxon>
        <taxon>Neopterygii</taxon>
        <taxon>Teleostei</taxon>
        <taxon>Neoteleostei</taxon>
        <taxon>Acanthomorphata</taxon>
        <taxon>Eupercaria</taxon>
        <taxon>Tetraodontiformes</taxon>
        <taxon>Tetradontoidea</taxon>
        <taxon>Tetraodontidae</taxon>
        <taxon>Takifugu</taxon>
    </lineage>
</organism>
<reference evidence="3 4" key="1">
    <citation type="journal article" date="2011" name="Genome Biol. Evol.">
        <title>Integration of the genetic map and genome assembly of fugu facilitates insights into distinct features of genome evolution in teleosts and mammals.</title>
        <authorList>
            <person name="Kai W."/>
            <person name="Kikuchi K."/>
            <person name="Tohari S."/>
            <person name="Chew A.K."/>
            <person name="Tay A."/>
            <person name="Fujiwara A."/>
            <person name="Hosoya S."/>
            <person name="Suetake H."/>
            <person name="Naruse K."/>
            <person name="Brenner S."/>
            <person name="Suzuki Y."/>
            <person name="Venkatesh B."/>
        </authorList>
    </citation>
    <scope>NUCLEOTIDE SEQUENCE [LARGE SCALE GENOMIC DNA]</scope>
</reference>
<sequence>MVVVFVDSTDKAEELLVAGVVVNGELTPVFSLSPVKKVIVSNVPPFLKNDLLLRELSQHGRVVSPMRLIPLGSKSPLLRHVVSFRRQVSMVLNDNKEELKLALRFRVDEFDYTVYVTTDSLKCFGCWEEGHVIRSCPNNTEARRPVDPPNRIKRKAPTARRVEKLLS</sequence>
<reference evidence="3" key="3">
    <citation type="submission" date="2025-09" db="UniProtKB">
        <authorList>
            <consortium name="Ensembl"/>
        </authorList>
    </citation>
    <scope>IDENTIFICATION</scope>
</reference>
<keyword evidence="1" id="KW-0863">Zinc-finger</keyword>
<proteinExistence type="predicted"/>
<evidence type="ECO:0000259" key="2">
    <source>
        <dbReference type="PROSITE" id="PS50158"/>
    </source>
</evidence>
<keyword evidence="4" id="KW-1185">Reference proteome</keyword>
<evidence type="ECO:0000256" key="1">
    <source>
        <dbReference type="PROSITE-ProRule" id="PRU00047"/>
    </source>
</evidence>
<accession>A0A674P4C5</accession>
<dbReference type="AlphaFoldDB" id="A0A674P4C5"/>